<dbReference type="OrthoDB" id="3493at2"/>
<dbReference type="InterPro" id="IPR009875">
    <property type="entry name" value="PilZ_domain"/>
</dbReference>
<feature type="domain" description="PilZ" evidence="1">
    <location>
        <begin position="116"/>
        <end position="223"/>
    </location>
</feature>
<dbReference type="Gene3D" id="2.40.10.220">
    <property type="entry name" value="predicted glycosyltransferase like domains"/>
    <property type="match status" value="1"/>
</dbReference>
<sequence length="233" mass="27443">MELEQKGYLKGYLIFFLRGEGMAKLELKVNNRLDVIKGKWRYKSIVQDIKDNCLQISVPVIKGRYLTLQNKEDIKIIYYDNNSNLFNFNCKVIERGKDGNIIYYKLSLPYDIKKIQRRDFVRVKIFEFIEYKKVGEILEDKEYENTSYRAILLDLSGGGMKIKSKENLNIGELLLIDINYDDTAVKVKGNVVRGKKKEDSYFYGISFLNIDSKTREKIIKVVFSIMRKQRELI</sequence>
<reference evidence="3 4" key="1">
    <citation type="submission" date="2017-09" db="EMBL/GenBank/DDBJ databases">
        <authorList>
            <person name="Thomas P."/>
            <person name="Seyboldt C."/>
        </authorList>
    </citation>
    <scope>NUCLEOTIDE SEQUENCE [LARGE SCALE GENOMIC DNA]</scope>
    <source>
        <strain evidence="3 4">DSM 7534</strain>
    </source>
</reference>
<evidence type="ECO:0000259" key="1">
    <source>
        <dbReference type="Pfam" id="PF07238"/>
    </source>
</evidence>
<dbReference type="Pfam" id="PF07238">
    <property type="entry name" value="PilZ"/>
    <property type="match status" value="1"/>
</dbReference>
<name>A0A9N7JJ42_CLOSE</name>
<gene>
    <name evidence="3" type="ORF">CP523_02515</name>
</gene>
<dbReference type="Proteomes" id="UP000280586">
    <property type="component" value="Chromosome"/>
</dbReference>
<feature type="domain" description="Type III secretion system flagellar brake protein YcgR PilZN" evidence="2">
    <location>
        <begin position="36"/>
        <end position="109"/>
    </location>
</feature>
<dbReference type="AlphaFoldDB" id="A0A9N7JJ42"/>
<dbReference type="GO" id="GO:0035438">
    <property type="term" value="F:cyclic-di-GMP binding"/>
    <property type="evidence" value="ECO:0007669"/>
    <property type="project" value="InterPro"/>
</dbReference>
<dbReference type="InterPro" id="IPR009926">
    <property type="entry name" value="T3SS_YcgR_PilZN"/>
</dbReference>
<protein>
    <submittedName>
        <fullName evidence="3">Pilus assembly protein PilZ</fullName>
    </submittedName>
</protein>
<evidence type="ECO:0000313" key="3">
    <source>
        <dbReference type="EMBL" id="AYE33413.1"/>
    </source>
</evidence>
<dbReference type="SUPFAM" id="SSF141371">
    <property type="entry name" value="PilZ domain-like"/>
    <property type="match status" value="1"/>
</dbReference>
<proteinExistence type="predicted"/>
<dbReference type="KEGG" id="csep:CP523_02515"/>
<evidence type="ECO:0000313" key="4">
    <source>
        <dbReference type="Proteomes" id="UP000280586"/>
    </source>
</evidence>
<organism evidence="3 4">
    <name type="scientific">Clostridium septicum</name>
    <dbReference type="NCBI Taxonomy" id="1504"/>
    <lineage>
        <taxon>Bacteria</taxon>
        <taxon>Bacillati</taxon>
        <taxon>Bacillota</taxon>
        <taxon>Clostridia</taxon>
        <taxon>Eubacteriales</taxon>
        <taxon>Clostridiaceae</taxon>
        <taxon>Clostridium</taxon>
    </lineage>
</organism>
<dbReference type="Pfam" id="PF12945">
    <property type="entry name" value="PilZNR"/>
    <property type="match status" value="1"/>
</dbReference>
<evidence type="ECO:0000259" key="2">
    <source>
        <dbReference type="Pfam" id="PF12945"/>
    </source>
</evidence>
<accession>A0A9N7JJ42</accession>
<dbReference type="EMBL" id="CP023671">
    <property type="protein sequence ID" value="AYE33413.1"/>
    <property type="molecule type" value="Genomic_DNA"/>
</dbReference>